<dbReference type="Proteomes" id="UP000292052">
    <property type="component" value="Unassembled WGS sequence"/>
</dbReference>
<dbReference type="InterPro" id="IPR044822">
    <property type="entry name" value="Myb_DNA-bind_4"/>
</dbReference>
<dbReference type="InterPro" id="IPR026095">
    <property type="entry name" value="Myb/SANT-like_DNA-bd_dom_prot"/>
</dbReference>
<evidence type="ECO:0000313" key="4">
    <source>
        <dbReference type="EMBL" id="RZC32971.1"/>
    </source>
</evidence>
<keyword evidence="5" id="KW-1185">Reference proteome</keyword>
<evidence type="ECO:0000259" key="3">
    <source>
        <dbReference type="Pfam" id="PF13837"/>
    </source>
</evidence>
<comment type="caution">
    <text evidence="4">The sequence shown here is derived from an EMBL/GenBank/DDBJ whole genome shotgun (WGS) entry which is preliminary data.</text>
</comment>
<dbReference type="PANTHER" id="PTHR22666:SF3">
    <property type="entry name" value="MYB_SANT-LIKE DNA-BINDING DOMAIN-CONTAINING PROTEIN 1"/>
    <property type="match status" value="1"/>
</dbReference>
<feature type="region of interest" description="Disordered" evidence="2">
    <location>
        <begin position="349"/>
        <end position="371"/>
    </location>
</feature>
<proteinExistence type="predicted"/>
<dbReference type="GO" id="GO:0016604">
    <property type="term" value="C:nuclear body"/>
    <property type="evidence" value="ECO:0007669"/>
    <property type="project" value="TreeGrafter"/>
</dbReference>
<dbReference type="OrthoDB" id="691673at2759"/>
<dbReference type="AlphaFoldDB" id="A0A482VJ53"/>
<protein>
    <submittedName>
        <fullName evidence="4">Myb DNA-bind 4 and/or MADF DNA bdg domain containing protein</fullName>
    </submittedName>
</protein>
<reference evidence="4 5" key="1">
    <citation type="submission" date="2017-03" db="EMBL/GenBank/DDBJ databases">
        <title>Genome of the blue death feigning beetle - Asbolus verrucosus.</title>
        <authorList>
            <person name="Rider S.D."/>
        </authorList>
    </citation>
    <scope>NUCLEOTIDE SEQUENCE [LARGE SCALE GENOMIC DNA]</scope>
    <source>
        <strain evidence="4">Butters</strain>
        <tissue evidence="4">Head and leg muscle</tissue>
    </source>
</reference>
<feature type="coiled-coil region" evidence="1">
    <location>
        <begin position="251"/>
        <end position="283"/>
    </location>
</feature>
<dbReference type="EMBL" id="QDEB01093059">
    <property type="protein sequence ID" value="RZC32971.1"/>
    <property type="molecule type" value="Genomic_DNA"/>
</dbReference>
<accession>A0A482VJ53</accession>
<dbReference type="Pfam" id="PF13837">
    <property type="entry name" value="Myb_DNA-bind_4"/>
    <property type="match status" value="1"/>
</dbReference>
<feature type="domain" description="Myb/SANT-like DNA-binding" evidence="3">
    <location>
        <begin position="16"/>
        <end position="107"/>
    </location>
</feature>
<name>A0A482VJ53_ASBVE</name>
<dbReference type="PANTHER" id="PTHR22666">
    <property type="entry name" value="MYB_SANT-LIKE DNA-BINDING DOMAIN-CONTAINING PROTEIN 1"/>
    <property type="match status" value="1"/>
</dbReference>
<sequence>METQSFRSLQKKRTTNFREDETKLLIQLWGSPQIQNKLYLTHRKEPVMRLLAANMQQRGFYRTPDEIKTRIRNLKCLYHRIKRTVQSGSGIGTVDPDWPHYKAMDNILSNQSQKKENLYKDNVFEGPRCEDIKQEIDDIDINDDMESYTTNSMGGSEFEEEHVALPPLTPAPNKDGRKGELKTYQNKNLPKILPNLTIPVQNQNNAQNKQGSIPSIPFPLLILNGVQTPTPSLEKKDAGKSLGSPKIDPDINHILKELLEVQKENLDIERQRLELEKQRLEFERFMGSQLLAMGPVLGGLFQRFAYAEDSMENSEKNGRKRQNSFDINLLKDSKILKTLLSEGIKKYMMGEEESDNDDSGIHNDDNSNSSK</sequence>
<evidence type="ECO:0000256" key="1">
    <source>
        <dbReference type="SAM" id="Coils"/>
    </source>
</evidence>
<evidence type="ECO:0000256" key="2">
    <source>
        <dbReference type="SAM" id="MobiDB-lite"/>
    </source>
</evidence>
<dbReference type="Gene3D" id="1.10.10.60">
    <property type="entry name" value="Homeodomain-like"/>
    <property type="match status" value="1"/>
</dbReference>
<organism evidence="4 5">
    <name type="scientific">Asbolus verrucosus</name>
    <name type="common">Desert ironclad beetle</name>
    <dbReference type="NCBI Taxonomy" id="1661398"/>
    <lineage>
        <taxon>Eukaryota</taxon>
        <taxon>Metazoa</taxon>
        <taxon>Ecdysozoa</taxon>
        <taxon>Arthropoda</taxon>
        <taxon>Hexapoda</taxon>
        <taxon>Insecta</taxon>
        <taxon>Pterygota</taxon>
        <taxon>Neoptera</taxon>
        <taxon>Endopterygota</taxon>
        <taxon>Coleoptera</taxon>
        <taxon>Polyphaga</taxon>
        <taxon>Cucujiformia</taxon>
        <taxon>Tenebrionidae</taxon>
        <taxon>Pimeliinae</taxon>
        <taxon>Asbolus</taxon>
    </lineage>
</organism>
<dbReference type="GO" id="GO:0045893">
    <property type="term" value="P:positive regulation of DNA-templated transcription"/>
    <property type="evidence" value="ECO:0007669"/>
    <property type="project" value="TreeGrafter"/>
</dbReference>
<keyword evidence="1" id="KW-0175">Coiled coil</keyword>
<evidence type="ECO:0000313" key="5">
    <source>
        <dbReference type="Proteomes" id="UP000292052"/>
    </source>
</evidence>
<gene>
    <name evidence="4" type="ORF">BDFB_001721</name>
</gene>